<keyword evidence="2" id="KW-0418">Kinase</keyword>
<proteinExistence type="predicted"/>
<organism evidence="12 13">
    <name type="scientific">Phaseolus coccineus</name>
    <name type="common">Scarlet runner bean</name>
    <name type="synonym">Phaseolus multiflorus</name>
    <dbReference type="NCBI Taxonomy" id="3886"/>
    <lineage>
        <taxon>Eukaryota</taxon>
        <taxon>Viridiplantae</taxon>
        <taxon>Streptophyta</taxon>
        <taxon>Embryophyta</taxon>
        <taxon>Tracheophyta</taxon>
        <taxon>Spermatophyta</taxon>
        <taxon>Magnoliopsida</taxon>
        <taxon>eudicotyledons</taxon>
        <taxon>Gunneridae</taxon>
        <taxon>Pentapetalae</taxon>
        <taxon>rosids</taxon>
        <taxon>fabids</taxon>
        <taxon>Fabales</taxon>
        <taxon>Fabaceae</taxon>
        <taxon>Papilionoideae</taxon>
        <taxon>50 kb inversion clade</taxon>
        <taxon>NPAAA clade</taxon>
        <taxon>indigoferoid/millettioid clade</taxon>
        <taxon>Phaseoleae</taxon>
        <taxon>Phaseolus</taxon>
    </lineage>
</organism>
<accession>A0AAN9NR29</accession>
<dbReference type="AlphaFoldDB" id="A0AAN9NR29"/>
<evidence type="ECO:0000259" key="11">
    <source>
        <dbReference type="PROSITE" id="PS50966"/>
    </source>
</evidence>
<dbReference type="PANTHER" id="PTHR27009">
    <property type="entry name" value="RUST RESISTANCE KINASE LR10-RELATED"/>
    <property type="match status" value="1"/>
</dbReference>
<evidence type="ECO:0000256" key="9">
    <source>
        <dbReference type="SAM" id="MobiDB-lite"/>
    </source>
</evidence>
<dbReference type="Pfam" id="PF00069">
    <property type="entry name" value="Pkinase"/>
    <property type="match status" value="1"/>
</dbReference>
<evidence type="ECO:0000256" key="2">
    <source>
        <dbReference type="ARBA" id="ARBA00022527"/>
    </source>
</evidence>
<keyword evidence="4 10" id="KW-0732">Signal</keyword>
<evidence type="ECO:0000313" key="13">
    <source>
        <dbReference type="Proteomes" id="UP001374584"/>
    </source>
</evidence>
<dbReference type="InterPro" id="IPR025287">
    <property type="entry name" value="WAK_GUB"/>
</dbReference>
<keyword evidence="6" id="KW-0472">Membrane</keyword>
<keyword evidence="13" id="KW-1185">Reference proteome</keyword>
<protein>
    <recommendedName>
        <fullName evidence="11">SWIM-type domain-containing protein</fullName>
    </recommendedName>
</protein>
<evidence type="ECO:0000256" key="1">
    <source>
        <dbReference type="ARBA" id="ARBA00004479"/>
    </source>
</evidence>
<feature type="region of interest" description="Disordered" evidence="9">
    <location>
        <begin position="413"/>
        <end position="438"/>
    </location>
</feature>
<evidence type="ECO:0000256" key="8">
    <source>
        <dbReference type="PROSITE-ProRule" id="PRU00325"/>
    </source>
</evidence>
<feature type="chain" id="PRO_5042966575" description="SWIM-type domain-containing protein" evidence="10">
    <location>
        <begin position="23"/>
        <end position="438"/>
    </location>
</feature>
<dbReference type="Gene3D" id="1.10.510.10">
    <property type="entry name" value="Transferase(Phosphotransferase) domain 1"/>
    <property type="match status" value="1"/>
</dbReference>
<dbReference type="GO" id="GO:0005524">
    <property type="term" value="F:ATP binding"/>
    <property type="evidence" value="ECO:0007669"/>
    <property type="project" value="InterPro"/>
</dbReference>
<dbReference type="GO" id="GO:0030247">
    <property type="term" value="F:polysaccharide binding"/>
    <property type="evidence" value="ECO:0007669"/>
    <property type="project" value="InterPro"/>
</dbReference>
<comment type="subcellular location">
    <subcellularLocation>
        <location evidence="1">Membrane</location>
        <topology evidence="1">Single-pass type I membrane protein</topology>
    </subcellularLocation>
</comment>
<keyword evidence="8" id="KW-0863">Zinc-finger</keyword>
<dbReference type="PROSITE" id="PS50966">
    <property type="entry name" value="ZF_SWIM"/>
    <property type="match status" value="1"/>
</dbReference>
<keyword evidence="2" id="KW-0723">Serine/threonine-protein kinase</keyword>
<keyword evidence="5" id="KW-1133">Transmembrane helix</keyword>
<dbReference type="InterPro" id="IPR045874">
    <property type="entry name" value="LRK10/LRL21-25-like"/>
</dbReference>
<name>A0AAN9NR29_PHACN</name>
<dbReference type="InterPro" id="IPR011009">
    <property type="entry name" value="Kinase-like_dom_sf"/>
</dbReference>
<dbReference type="GO" id="GO:0008270">
    <property type="term" value="F:zinc ion binding"/>
    <property type="evidence" value="ECO:0007669"/>
    <property type="project" value="UniProtKB-KW"/>
</dbReference>
<evidence type="ECO:0000256" key="3">
    <source>
        <dbReference type="ARBA" id="ARBA00022692"/>
    </source>
</evidence>
<keyword evidence="2" id="KW-0808">Transferase</keyword>
<evidence type="ECO:0000256" key="10">
    <source>
        <dbReference type="SAM" id="SignalP"/>
    </source>
</evidence>
<sequence length="438" mass="49326">MKRRVRIPIIVILLLLRTCVTALIPNCPASSCGNIPNITYPFRLTTDPSHCGDIRYQLHCQNNATLLTLFSGTYKVQQIDYKRYKIRVSDAEDGTCSCSDPITDDPRYVAVEGRGCEHRGHVYAVVRDWPNGFGVQDIKVGCQLKVATLATARDYKMLSQGFELSWLYVICEDRCGKGIECSVVDESTDEVRCDPQNCRYIYEQPNTVTYDCSSGSTAADIIFGIGLFCIGLYRGFMQNFGLNKATGYDGDSMAEIGKSVGRLYPLDKSIITLTDAKGTLGYMAPELFYHNMGRVSHKSDVYSFGMLLMEMANKKRNFNPHADDSGELFFPFWIYNELSGENEIKGKSVSKQEYNNEVKKMFLVALWCIQLKPSDRPPMNKVVEMLEGELENIEMPPKPFLYQVNDHNIKSYQTLSNDSSGSTSYTEDTVLISSEHST</sequence>
<dbReference type="InterPro" id="IPR007527">
    <property type="entry name" value="Znf_SWIM"/>
</dbReference>
<evidence type="ECO:0000256" key="6">
    <source>
        <dbReference type="ARBA" id="ARBA00023136"/>
    </source>
</evidence>
<keyword evidence="3" id="KW-0812">Transmembrane</keyword>
<dbReference type="Proteomes" id="UP001374584">
    <property type="component" value="Unassembled WGS sequence"/>
</dbReference>
<evidence type="ECO:0000256" key="7">
    <source>
        <dbReference type="ARBA" id="ARBA00023180"/>
    </source>
</evidence>
<keyword evidence="7" id="KW-0325">Glycoprotein</keyword>
<dbReference type="SUPFAM" id="SSF56112">
    <property type="entry name" value="Protein kinase-like (PK-like)"/>
    <property type="match status" value="1"/>
</dbReference>
<feature type="domain" description="SWIM-type" evidence="11">
    <location>
        <begin position="84"/>
        <end position="127"/>
    </location>
</feature>
<gene>
    <name evidence="12" type="ORF">VNO80_02911</name>
</gene>
<dbReference type="InterPro" id="IPR000719">
    <property type="entry name" value="Prot_kinase_dom"/>
</dbReference>
<evidence type="ECO:0000256" key="5">
    <source>
        <dbReference type="ARBA" id="ARBA00022989"/>
    </source>
</evidence>
<keyword evidence="8" id="KW-0862">Zinc</keyword>
<dbReference type="GO" id="GO:0016020">
    <property type="term" value="C:membrane"/>
    <property type="evidence" value="ECO:0007669"/>
    <property type="project" value="UniProtKB-SubCell"/>
</dbReference>
<feature type="signal peptide" evidence="10">
    <location>
        <begin position="1"/>
        <end position="22"/>
    </location>
</feature>
<keyword evidence="8" id="KW-0479">Metal-binding</keyword>
<comment type="caution">
    <text evidence="12">The sequence shown here is derived from an EMBL/GenBank/DDBJ whole genome shotgun (WGS) entry which is preliminary data.</text>
</comment>
<dbReference type="EMBL" id="JAYMYR010000002">
    <property type="protein sequence ID" value="KAK7377486.1"/>
    <property type="molecule type" value="Genomic_DNA"/>
</dbReference>
<evidence type="ECO:0000313" key="12">
    <source>
        <dbReference type="EMBL" id="KAK7377486.1"/>
    </source>
</evidence>
<dbReference type="Pfam" id="PF13947">
    <property type="entry name" value="GUB_WAK_bind"/>
    <property type="match status" value="1"/>
</dbReference>
<dbReference type="GO" id="GO:0004674">
    <property type="term" value="F:protein serine/threonine kinase activity"/>
    <property type="evidence" value="ECO:0007669"/>
    <property type="project" value="UniProtKB-KW"/>
</dbReference>
<reference evidence="12 13" key="1">
    <citation type="submission" date="2024-01" db="EMBL/GenBank/DDBJ databases">
        <title>The genomes of 5 underutilized Papilionoideae crops provide insights into root nodulation and disease resistanc.</title>
        <authorList>
            <person name="Jiang F."/>
        </authorList>
    </citation>
    <scope>NUCLEOTIDE SEQUENCE [LARGE SCALE GENOMIC DNA]</scope>
    <source>
        <strain evidence="12">JINMINGXINNONG_FW02</strain>
        <tissue evidence="12">Leaves</tissue>
    </source>
</reference>
<evidence type="ECO:0000256" key="4">
    <source>
        <dbReference type="ARBA" id="ARBA00022729"/>
    </source>
</evidence>